<feature type="domain" description="RNA polymerase sigma factor 70 region 4 type 2" evidence="6">
    <location>
        <begin position="135"/>
        <end position="171"/>
    </location>
</feature>
<dbReference type="Pfam" id="PF08281">
    <property type="entry name" value="Sigma70_r4_2"/>
    <property type="match status" value="1"/>
</dbReference>
<evidence type="ECO:0000256" key="2">
    <source>
        <dbReference type="ARBA" id="ARBA00023015"/>
    </source>
</evidence>
<dbReference type="InterPro" id="IPR013324">
    <property type="entry name" value="RNA_pol_sigma_r3/r4-like"/>
</dbReference>
<dbReference type="Pfam" id="PF04542">
    <property type="entry name" value="Sigma70_r2"/>
    <property type="match status" value="1"/>
</dbReference>
<dbReference type="NCBIfam" id="TIGR02937">
    <property type="entry name" value="sigma70-ECF"/>
    <property type="match status" value="1"/>
</dbReference>
<dbReference type="Proteomes" id="UP000620550">
    <property type="component" value="Unassembled WGS sequence"/>
</dbReference>
<dbReference type="InterPro" id="IPR036388">
    <property type="entry name" value="WH-like_DNA-bd_sf"/>
</dbReference>
<dbReference type="EMBL" id="BNAF01000006">
    <property type="protein sequence ID" value="GHE35778.1"/>
    <property type="molecule type" value="Genomic_DNA"/>
</dbReference>
<evidence type="ECO:0000313" key="7">
    <source>
        <dbReference type="EMBL" id="GHE35778.1"/>
    </source>
</evidence>
<gene>
    <name evidence="7" type="ORF">GCM10017764_18860</name>
</gene>
<dbReference type="SUPFAM" id="SSF88659">
    <property type="entry name" value="Sigma3 and sigma4 domains of RNA polymerase sigma factors"/>
    <property type="match status" value="1"/>
</dbReference>
<name>A0ABQ3HUI2_9SPHI</name>
<proteinExistence type="inferred from homology"/>
<comment type="similarity">
    <text evidence="1">Belongs to the sigma-70 factor family. ECF subfamily.</text>
</comment>
<dbReference type="InterPro" id="IPR039425">
    <property type="entry name" value="RNA_pol_sigma-70-like"/>
</dbReference>
<dbReference type="InterPro" id="IPR013249">
    <property type="entry name" value="RNA_pol_sigma70_r4_t2"/>
</dbReference>
<protein>
    <recommendedName>
        <fullName evidence="9">RNA polymerase sigma-70 factor</fullName>
    </recommendedName>
</protein>
<dbReference type="Gene3D" id="1.10.10.10">
    <property type="entry name" value="Winged helix-like DNA-binding domain superfamily/Winged helix DNA-binding domain"/>
    <property type="match status" value="1"/>
</dbReference>
<accession>A0ABQ3HUI2</accession>
<organism evidence="7 8">
    <name type="scientific">Sphingobacterium griseoflavum</name>
    <dbReference type="NCBI Taxonomy" id="1474952"/>
    <lineage>
        <taxon>Bacteria</taxon>
        <taxon>Pseudomonadati</taxon>
        <taxon>Bacteroidota</taxon>
        <taxon>Sphingobacteriia</taxon>
        <taxon>Sphingobacteriales</taxon>
        <taxon>Sphingobacteriaceae</taxon>
        <taxon>Sphingobacterium</taxon>
    </lineage>
</organism>
<dbReference type="InterPro" id="IPR013325">
    <property type="entry name" value="RNA_pol_sigma_r2"/>
</dbReference>
<evidence type="ECO:0000313" key="8">
    <source>
        <dbReference type="Proteomes" id="UP000620550"/>
    </source>
</evidence>
<dbReference type="PANTHER" id="PTHR43133">
    <property type="entry name" value="RNA POLYMERASE ECF-TYPE SIGMA FACTO"/>
    <property type="match status" value="1"/>
</dbReference>
<sequence length="188" mass="22441">MRRFKKLINEKLLLLVSDNQDETFYLIYERYKAALLIFAIKRVGEQVGEDLVHDVFIRMWNNRYAIDYQNDIKAYLFTALRRRIIDYLAKEDNAKDYLENLKSYASEFSFDQADEHIRVQTFRDAIFAVLRRYGPQYQAILRLRLQGYSNPEIAAQLGLSEKTVRNQYSSTLKILRSKFSSIFLFLFF</sequence>
<keyword evidence="2" id="KW-0805">Transcription regulation</keyword>
<dbReference type="Gene3D" id="1.10.1740.10">
    <property type="match status" value="1"/>
</dbReference>
<keyword evidence="8" id="KW-1185">Reference proteome</keyword>
<evidence type="ECO:0000256" key="1">
    <source>
        <dbReference type="ARBA" id="ARBA00010641"/>
    </source>
</evidence>
<evidence type="ECO:0008006" key="9">
    <source>
        <dbReference type="Google" id="ProtNLM"/>
    </source>
</evidence>
<dbReference type="SUPFAM" id="SSF88946">
    <property type="entry name" value="Sigma2 domain of RNA polymerase sigma factors"/>
    <property type="match status" value="1"/>
</dbReference>
<evidence type="ECO:0000256" key="4">
    <source>
        <dbReference type="ARBA" id="ARBA00023163"/>
    </source>
</evidence>
<evidence type="ECO:0000259" key="6">
    <source>
        <dbReference type="Pfam" id="PF08281"/>
    </source>
</evidence>
<keyword evidence="3" id="KW-0731">Sigma factor</keyword>
<comment type="caution">
    <text evidence="7">The sequence shown here is derived from an EMBL/GenBank/DDBJ whole genome shotgun (WGS) entry which is preliminary data.</text>
</comment>
<dbReference type="PANTHER" id="PTHR43133:SF46">
    <property type="entry name" value="RNA POLYMERASE SIGMA-70 FACTOR ECF SUBFAMILY"/>
    <property type="match status" value="1"/>
</dbReference>
<feature type="domain" description="RNA polymerase sigma-70 region 2" evidence="5">
    <location>
        <begin position="27"/>
        <end position="92"/>
    </location>
</feature>
<dbReference type="RefSeq" id="WP_189626406.1">
    <property type="nucleotide sequence ID" value="NZ_BNAF01000006.1"/>
</dbReference>
<keyword evidence="4" id="KW-0804">Transcription</keyword>
<evidence type="ECO:0000259" key="5">
    <source>
        <dbReference type="Pfam" id="PF04542"/>
    </source>
</evidence>
<dbReference type="InterPro" id="IPR007627">
    <property type="entry name" value="RNA_pol_sigma70_r2"/>
</dbReference>
<evidence type="ECO:0000256" key="3">
    <source>
        <dbReference type="ARBA" id="ARBA00023082"/>
    </source>
</evidence>
<reference evidence="8" key="1">
    <citation type="journal article" date="2019" name="Int. J. Syst. Evol. Microbiol.">
        <title>The Global Catalogue of Microorganisms (GCM) 10K type strain sequencing project: providing services to taxonomists for standard genome sequencing and annotation.</title>
        <authorList>
            <consortium name="The Broad Institute Genomics Platform"/>
            <consortium name="The Broad Institute Genome Sequencing Center for Infectious Disease"/>
            <person name="Wu L."/>
            <person name="Ma J."/>
        </authorList>
    </citation>
    <scope>NUCLEOTIDE SEQUENCE [LARGE SCALE GENOMIC DNA]</scope>
    <source>
        <strain evidence="8">CGMCC 1.12966</strain>
    </source>
</reference>
<dbReference type="InterPro" id="IPR014284">
    <property type="entry name" value="RNA_pol_sigma-70_dom"/>
</dbReference>